<dbReference type="SMART" id="SM00382">
    <property type="entry name" value="AAA"/>
    <property type="match status" value="1"/>
</dbReference>
<evidence type="ECO:0000313" key="8">
    <source>
        <dbReference type="EMBL" id="VFR23291.1"/>
    </source>
</evidence>
<evidence type="ECO:0000256" key="4">
    <source>
        <dbReference type="ARBA" id="ARBA00022840"/>
    </source>
</evidence>
<evidence type="ECO:0000256" key="2">
    <source>
        <dbReference type="ARBA" id="ARBA00022475"/>
    </source>
</evidence>
<evidence type="ECO:0000259" key="7">
    <source>
        <dbReference type="PROSITE" id="PS50893"/>
    </source>
</evidence>
<evidence type="ECO:0000313" key="11">
    <source>
        <dbReference type="EMBL" id="VFR67256.1"/>
    </source>
</evidence>
<keyword evidence="5" id="KW-1278">Translocase</keyword>
<evidence type="ECO:0000313" key="12">
    <source>
        <dbReference type="EMBL" id="VFR70646.1"/>
    </source>
</evidence>
<organism evidence="9">
    <name type="scientific">plant metagenome</name>
    <dbReference type="NCBI Taxonomy" id="1297885"/>
    <lineage>
        <taxon>unclassified sequences</taxon>
        <taxon>metagenomes</taxon>
        <taxon>organismal metagenomes</taxon>
    </lineage>
</organism>
<reference evidence="9" key="1">
    <citation type="submission" date="2019-03" db="EMBL/GenBank/DDBJ databases">
        <authorList>
            <person name="Danneels B."/>
        </authorList>
    </citation>
    <scope>NUCLEOTIDE SEQUENCE</scope>
</reference>
<dbReference type="GO" id="GO:0016887">
    <property type="term" value="F:ATP hydrolysis activity"/>
    <property type="evidence" value="ECO:0007669"/>
    <property type="project" value="InterPro"/>
</dbReference>
<keyword evidence="1" id="KW-0813">Transport</keyword>
<evidence type="ECO:0000256" key="6">
    <source>
        <dbReference type="ARBA" id="ARBA00023136"/>
    </source>
</evidence>
<dbReference type="PANTHER" id="PTHR42788:SF17">
    <property type="entry name" value="ALIPHATIC SULFONATES IMPORT ATP-BINDING PROTEIN SSUB"/>
    <property type="match status" value="1"/>
</dbReference>
<dbReference type="EMBL" id="CAADIM010000011">
    <property type="protein sequence ID" value="VFR70646.1"/>
    <property type="molecule type" value="Genomic_DNA"/>
</dbReference>
<evidence type="ECO:0000313" key="10">
    <source>
        <dbReference type="EMBL" id="VFR40644.1"/>
    </source>
</evidence>
<dbReference type="InterPro" id="IPR017871">
    <property type="entry name" value="ABC_transporter-like_CS"/>
</dbReference>
<keyword evidence="2" id="KW-1003">Cell membrane</keyword>
<dbReference type="EMBL" id="CAADIJ010000018">
    <property type="protein sequence ID" value="VFR73351.1"/>
    <property type="molecule type" value="Genomic_DNA"/>
</dbReference>
<dbReference type="EMBL" id="CAADIN010000009">
    <property type="protein sequence ID" value="VFR82855.1"/>
    <property type="molecule type" value="Genomic_DNA"/>
</dbReference>
<keyword evidence="4 9" id="KW-0067">ATP-binding</keyword>
<evidence type="ECO:0000313" key="14">
    <source>
        <dbReference type="EMBL" id="VFR82855.1"/>
    </source>
</evidence>
<sequence>MAAVPDIGAAGPGQTRYDAGVAVAVRDVGKRFGAREVLHEVRLDVTPGDFVAIVGKSGCGKSTLLRLLAGLDAPSAGSVLLDGVPVAGIAAQARIMYQDARLLPWQTVVDNVALGLPGKRAARREQALAALAQVGLADRADEWPSVLSGGQRQRVALARALVHRPRLLLLDEPLGALDALTRIDMQGLIEQLWQTHGFTALLVTHDVSEAVALANRVVIVDAGRIALDRRVELGRPRERGDARYAALEGEILDRLLAHPERQVARVA</sequence>
<dbReference type="InterPro" id="IPR027417">
    <property type="entry name" value="P-loop_NTPase"/>
</dbReference>
<name>A0A484PSQ7_9ZZZZ</name>
<dbReference type="InterPro" id="IPR050166">
    <property type="entry name" value="ABC_transporter_ATP-bind"/>
</dbReference>
<dbReference type="EMBL" id="CAADIL010000009">
    <property type="protein sequence ID" value="VFR67256.1"/>
    <property type="molecule type" value="Genomic_DNA"/>
</dbReference>
<evidence type="ECO:0000256" key="3">
    <source>
        <dbReference type="ARBA" id="ARBA00022741"/>
    </source>
</evidence>
<evidence type="ECO:0000256" key="1">
    <source>
        <dbReference type="ARBA" id="ARBA00022448"/>
    </source>
</evidence>
<dbReference type="EMBL" id="CAADIC010000026">
    <property type="protein sequence ID" value="VFR40644.1"/>
    <property type="molecule type" value="Genomic_DNA"/>
</dbReference>
<protein>
    <submittedName>
        <fullName evidence="9">Alkanesulfonates ABC transporter ATP-binding protein / Sulfonate ABC transporter, ATP-binding subunit SsuB</fullName>
    </submittedName>
</protein>
<evidence type="ECO:0000256" key="5">
    <source>
        <dbReference type="ARBA" id="ARBA00022967"/>
    </source>
</evidence>
<evidence type="ECO:0000313" key="13">
    <source>
        <dbReference type="EMBL" id="VFR73351.1"/>
    </source>
</evidence>
<keyword evidence="3" id="KW-0547">Nucleotide-binding</keyword>
<dbReference type="PANTHER" id="PTHR42788">
    <property type="entry name" value="TAURINE IMPORT ATP-BINDING PROTEIN-RELATED"/>
    <property type="match status" value="1"/>
</dbReference>
<dbReference type="PROSITE" id="PS50893">
    <property type="entry name" value="ABC_TRANSPORTER_2"/>
    <property type="match status" value="1"/>
</dbReference>
<keyword evidence="6" id="KW-0472">Membrane</keyword>
<dbReference type="SUPFAM" id="SSF52540">
    <property type="entry name" value="P-loop containing nucleoside triphosphate hydrolases"/>
    <property type="match status" value="1"/>
</dbReference>
<gene>
    <name evidence="10" type="ORF">ANDA3_0150</name>
    <name evidence="8" type="ORF">ANDO1_0023</name>
    <name evidence="9" type="ORF">ANDO2_4414</name>
    <name evidence="11" type="ORF">DAR2_0022</name>
    <name evidence="13" type="ORF">DAR3_4467</name>
    <name evidence="12" type="ORF">ISE1_4377</name>
    <name evidence="14" type="ORF">ISE2_4359</name>
</gene>
<feature type="domain" description="ABC transporter" evidence="7">
    <location>
        <begin position="23"/>
        <end position="247"/>
    </location>
</feature>
<dbReference type="Gene3D" id="3.40.50.300">
    <property type="entry name" value="P-loop containing nucleotide triphosphate hydrolases"/>
    <property type="match status" value="1"/>
</dbReference>
<dbReference type="EMBL" id="CAADHZ010000009">
    <property type="protein sequence ID" value="VFR23291.1"/>
    <property type="molecule type" value="Genomic_DNA"/>
</dbReference>
<proteinExistence type="predicted"/>
<dbReference type="GO" id="GO:0005524">
    <property type="term" value="F:ATP binding"/>
    <property type="evidence" value="ECO:0007669"/>
    <property type="project" value="UniProtKB-KW"/>
</dbReference>
<dbReference type="Pfam" id="PF00005">
    <property type="entry name" value="ABC_tran"/>
    <property type="match status" value="1"/>
</dbReference>
<accession>A0A484PSQ7</accession>
<dbReference type="InterPro" id="IPR003439">
    <property type="entry name" value="ABC_transporter-like_ATP-bd"/>
</dbReference>
<dbReference type="EMBL" id="CAADIB010000006">
    <property type="protein sequence ID" value="VFR27020.1"/>
    <property type="molecule type" value="Genomic_DNA"/>
</dbReference>
<dbReference type="AlphaFoldDB" id="A0A484PSQ7"/>
<evidence type="ECO:0000313" key="9">
    <source>
        <dbReference type="EMBL" id="VFR27020.1"/>
    </source>
</evidence>
<dbReference type="PROSITE" id="PS00211">
    <property type="entry name" value="ABC_TRANSPORTER_1"/>
    <property type="match status" value="1"/>
</dbReference>
<dbReference type="InterPro" id="IPR003593">
    <property type="entry name" value="AAA+_ATPase"/>
</dbReference>
<dbReference type="CDD" id="cd03293">
    <property type="entry name" value="ABC_NrtD_SsuB_transporters"/>
    <property type="match status" value="1"/>
</dbReference>